<organism evidence="5 6">
    <name type="scientific">Turnera subulata</name>
    <dbReference type="NCBI Taxonomy" id="218843"/>
    <lineage>
        <taxon>Eukaryota</taxon>
        <taxon>Viridiplantae</taxon>
        <taxon>Streptophyta</taxon>
        <taxon>Embryophyta</taxon>
        <taxon>Tracheophyta</taxon>
        <taxon>Spermatophyta</taxon>
        <taxon>Magnoliopsida</taxon>
        <taxon>eudicotyledons</taxon>
        <taxon>Gunneridae</taxon>
        <taxon>Pentapetalae</taxon>
        <taxon>rosids</taxon>
        <taxon>fabids</taxon>
        <taxon>Malpighiales</taxon>
        <taxon>Passifloraceae</taxon>
        <taxon>Turnera</taxon>
    </lineage>
</organism>
<comment type="caution">
    <text evidence="5">The sequence shown here is derived from an EMBL/GenBank/DDBJ whole genome shotgun (WGS) entry which is preliminary data.</text>
</comment>
<dbReference type="AlphaFoldDB" id="A0A9Q0FBA3"/>
<name>A0A9Q0FBA3_9ROSI</name>
<dbReference type="InterPro" id="IPR012678">
    <property type="entry name" value="Ribosomal_uL23/eL15/eS24_sf"/>
</dbReference>
<evidence type="ECO:0000256" key="2">
    <source>
        <dbReference type="ARBA" id="ARBA00022980"/>
    </source>
</evidence>
<evidence type="ECO:0000256" key="3">
    <source>
        <dbReference type="ARBA" id="ARBA00023274"/>
    </source>
</evidence>
<dbReference type="Proteomes" id="UP001141552">
    <property type="component" value="Unassembled WGS sequence"/>
</dbReference>
<dbReference type="PANTHER" id="PTHR12059:SF5">
    <property type="entry name" value="LARGE RIBOSOMAL SUBUNIT PROTEIN UL23M"/>
    <property type="match status" value="1"/>
</dbReference>
<reference evidence="5" key="2">
    <citation type="journal article" date="2023" name="Plants (Basel)">
        <title>Annotation of the Turnera subulata (Passifloraceae) Draft Genome Reveals the S-Locus Evolved after the Divergence of Turneroideae from Passifloroideae in a Stepwise Manner.</title>
        <authorList>
            <person name="Henning P.M."/>
            <person name="Roalson E.H."/>
            <person name="Mir W."/>
            <person name="McCubbin A.G."/>
            <person name="Shore J.S."/>
        </authorList>
    </citation>
    <scope>NUCLEOTIDE SEQUENCE</scope>
    <source>
        <strain evidence="5">F60SS</strain>
    </source>
</reference>
<dbReference type="GO" id="GO:0003735">
    <property type="term" value="F:structural constituent of ribosome"/>
    <property type="evidence" value="ECO:0007669"/>
    <property type="project" value="InterPro"/>
</dbReference>
<evidence type="ECO:0000313" key="6">
    <source>
        <dbReference type="Proteomes" id="UP001141552"/>
    </source>
</evidence>
<keyword evidence="3" id="KW-0687">Ribonucleoprotein</keyword>
<dbReference type="GO" id="GO:0003729">
    <property type="term" value="F:mRNA binding"/>
    <property type="evidence" value="ECO:0007669"/>
    <property type="project" value="UniProtKB-ARBA"/>
</dbReference>
<evidence type="ECO:0000313" key="5">
    <source>
        <dbReference type="EMBL" id="KAJ4828162.1"/>
    </source>
</evidence>
<evidence type="ECO:0000256" key="1">
    <source>
        <dbReference type="ARBA" id="ARBA00006700"/>
    </source>
</evidence>
<keyword evidence="6" id="KW-1185">Reference proteome</keyword>
<evidence type="ECO:0000256" key="4">
    <source>
        <dbReference type="ARBA" id="ARBA00039977"/>
    </source>
</evidence>
<dbReference type="EMBL" id="JAKUCV010006248">
    <property type="protein sequence ID" value="KAJ4828162.1"/>
    <property type="molecule type" value="Genomic_DNA"/>
</dbReference>
<keyword evidence="2" id="KW-0689">Ribosomal protein</keyword>
<proteinExistence type="inferred from homology"/>
<dbReference type="OrthoDB" id="275582at2759"/>
<dbReference type="GO" id="GO:0005762">
    <property type="term" value="C:mitochondrial large ribosomal subunit"/>
    <property type="evidence" value="ECO:0007669"/>
    <property type="project" value="TreeGrafter"/>
</dbReference>
<dbReference type="InterPro" id="IPR012677">
    <property type="entry name" value="Nucleotide-bd_a/b_plait_sf"/>
</dbReference>
<dbReference type="PANTHER" id="PTHR12059">
    <property type="entry name" value="RIBOSOMAL PROTEIN L23-RELATED"/>
    <property type="match status" value="1"/>
</dbReference>
<dbReference type="GO" id="GO:0032543">
    <property type="term" value="P:mitochondrial translation"/>
    <property type="evidence" value="ECO:0007669"/>
    <property type="project" value="TreeGrafter"/>
</dbReference>
<reference evidence="5" key="1">
    <citation type="submission" date="2022-02" db="EMBL/GenBank/DDBJ databases">
        <authorList>
            <person name="Henning P.M."/>
            <person name="McCubbin A.G."/>
            <person name="Shore J.S."/>
        </authorList>
    </citation>
    <scope>NUCLEOTIDE SEQUENCE</scope>
    <source>
        <strain evidence="5">F60SS</strain>
        <tissue evidence="5">Leaves</tissue>
    </source>
</reference>
<protein>
    <recommendedName>
        <fullName evidence="4">Large ribosomal subunit protein uL23m</fullName>
    </recommendedName>
</protein>
<dbReference type="Gene3D" id="3.30.70.330">
    <property type="match status" value="1"/>
</dbReference>
<sequence length="99" mass="10874">MDLPLELILSSSSLSNSREIAIKTLPSATKPEIRKVLEGAYGLQIEKVRTLNMKGKKKIIGGRLVALPDYKKAYVTLKSPTTASDLFRLLENKGESAKT</sequence>
<accession>A0A9Q0FBA3</accession>
<dbReference type="InterPro" id="IPR013025">
    <property type="entry name" value="Ribosomal_uL23-like"/>
</dbReference>
<dbReference type="SUPFAM" id="SSF54189">
    <property type="entry name" value="Ribosomal proteins S24e, L23 and L15e"/>
    <property type="match status" value="1"/>
</dbReference>
<gene>
    <name evidence="5" type="ORF">Tsubulata_005039</name>
</gene>
<dbReference type="Pfam" id="PF00276">
    <property type="entry name" value="Ribosomal_L23"/>
    <property type="match status" value="1"/>
</dbReference>
<comment type="similarity">
    <text evidence="1">Belongs to the universal ribosomal protein uL23 family.</text>
</comment>